<evidence type="ECO:0000259" key="1">
    <source>
        <dbReference type="Pfam" id="PF13598"/>
    </source>
</evidence>
<proteinExistence type="predicted"/>
<protein>
    <submittedName>
        <fullName evidence="4">DUF4139 domain-containing protein</fullName>
    </submittedName>
</protein>
<accession>A0A0M3KGN6</accession>
<dbReference type="OrthoDB" id="10068793at2759"/>
<dbReference type="PANTHER" id="PTHR31005">
    <property type="entry name" value="DUF4139 DOMAIN-CONTAINING PROTEIN"/>
    <property type="match status" value="1"/>
</dbReference>
<sequence>MITTMEMSPTMVYEAVPCKSTNVFLAASVLNSSQFPFLPGQANVYLNNSFVAKSEIKAVSPNERFLCSLGVDAAVKVEYKPAHKYSGQVGILAKSSSTAHEQRIVIKNTKNEAILLTVKEHVPKSTDEKIKIKLLSPELDPQADSAVDSRKKGELPKLGAQMNAEHNLEWTINMEGNSETELLVKWSVDHPNGETIEYREDF</sequence>
<evidence type="ECO:0000313" key="3">
    <source>
        <dbReference type="Proteomes" id="UP000267096"/>
    </source>
</evidence>
<organism evidence="4">
    <name type="scientific">Anisakis simplex</name>
    <name type="common">Herring worm</name>
    <dbReference type="NCBI Taxonomy" id="6269"/>
    <lineage>
        <taxon>Eukaryota</taxon>
        <taxon>Metazoa</taxon>
        <taxon>Ecdysozoa</taxon>
        <taxon>Nematoda</taxon>
        <taxon>Chromadorea</taxon>
        <taxon>Rhabditida</taxon>
        <taxon>Spirurina</taxon>
        <taxon>Ascaridomorpha</taxon>
        <taxon>Ascaridoidea</taxon>
        <taxon>Anisakidae</taxon>
        <taxon>Anisakis</taxon>
        <taxon>Anisakis simplex complex</taxon>
    </lineage>
</organism>
<dbReference type="PANTHER" id="PTHR31005:SF8">
    <property type="entry name" value="DUF4139 DOMAIN-CONTAINING PROTEIN"/>
    <property type="match status" value="1"/>
</dbReference>
<dbReference type="WBParaSite" id="ASIM_0002015001-mRNA-1">
    <property type="protein sequence ID" value="ASIM_0002015001-mRNA-1"/>
    <property type="gene ID" value="ASIM_0002015001"/>
</dbReference>
<dbReference type="EMBL" id="UYRR01037426">
    <property type="protein sequence ID" value="VDK70315.1"/>
    <property type="molecule type" value="Genomic_DNA"/>
</dbReference>
<dbReference type="InterPro" id="IPR037291">
    <property type="entry name" value="DUF4139"/>
</dbReference>
<reference evidence="4" key="1">
    <citation type="submission" date="2017-02" db="UniProtKB">
        <authorList>
            <consortium name="WormBaseParasite"/>
        </authorList>
    </citation>
    <scope>IDENTIFICATION</scope>
</reference>
<dbReference type="Pfam" id="PF13598">
    <property type="entry name" value="DUF4139"/>
    <property type="match status" value="1"/>
</dbReference>
<gene>
    <name evidence="2" type="ORF">ASIM_LOCUS19534</name>
</gene>
<dbReference type="Proteomes" id="UP000267096">
    <property type="component" value="Unassembled WGS sequence"/>
</dbReference>
<dbReference type="NCBIfam" id="TIGR02231">
    <property type="entry name" value="mucoidy inhibitor MuiA family protein"/>
    <property type="match status" value="1"/>
</dbReference>
<evidence type="ECO:0000313" key="2">
    <source>
        <dbReference type="EMBL" id="VDK70315.1"/>
    </source>
</evidence>
<keyword evidence="3" id="KW-1185">Reference proteome</keyword>
<reference evidence="2 3" key="2">
    <citation type="submission" date="2018-11" db="EMBL/GenBank/DDBJ databases">
        <authorList>
            <consortium name="Pathogen Informatics"/>
        </authorList>
    </citation>
    <scope>NUCLEOTIDE SEQUENCE [LARGE SCALE GENOMIC DNA]</scope>
</reference>
<name>A0A0M3KGN6_ANISI</name>
<dbReference type="InterPro" id="IPR011935">
    <property type="entry name" value="CHP02231"/>
</dbReference>
<evidence type="ECO:0000313" key="4">
    <source>
        <dbReference type="WBParaSite" id="ASIM_0002015001-mRNA-1"/>
    </source>
</evidence>
<dbReference type="AlphaFoldDB" id="A0A0M3KGN6"/>
<feature type="domain" description="DUF4139" evidence="1">
    <location>
        <begin position="47"/>
        <end position="192"/>
    </location>
</feature>